<evidence type="ECO:0000256" key="7">
    <source>
        <dbReference type="RuleBase" id="RU362048"/>
    </source>
</evidence>
<dbReference type="Proteomes" id="UP001141619">
    <property type="component" value="Unassembled WGS sequence"/>
</dbReference>
<keyword evidence="3" id="KW-1003">Cell membrane</keyword>
<dbReference type="Pfam" id="PF01914">
    <property type="entry name" value="MarC"/>
    <property type="match status" value="1"/>
</dbReference>
<keyword evidence="9" id="KW-1185">Reference proteome</keyword>
<evidence type="ECO:0000256" key="3">
    <source>
        <dbReference type="ARBA" id="ARBA00022475"/>
    </source>
</evidence>
<organism evidence="8 9">
    <name type="scientific">Govanella unica</name>
    <dbReference type="NCBI Taxonomy" id="2975056"/>
    <lineage>
        <taxon>Bacteria</taxon>
        <taxon>Pseudomonadati</taxon>
        <taxon>Pseudomonadota</taxon>
        <taxon>Alphaproteobacteria</taxon>
        <taxon>Emcibacterales</taxon>
        <taxon>Govanellaceae</taxon>
        <taxon>Govanella</taxon>
    </lineage>
</organism>
<comment type="subcellular location">
    <subcellularLocation>
        <location evidence="1 7">Cell membrane</location>
        <topology evidence="1 7">Multi-pass membrane protein</topology>
    </subcellularLocation>
</comment>
<dbReference type="PANTHER" id="PTHR33508:SF1">
    <property type="entry name" value="UPF0056 MEMBRANE PROTEIN YHCE"/>
    <property type="match status" value="1"/>
</dbReference>
<reference evidence="8" key="1">
    <citation type="submission" date="2022-08" db="EMBL/GenBank/DDBJ databases">
        <authorList>
            <person name="Vandamme P."/>
            <person name="Hettiarachchi A."/>
            <person name="Peeters C."/>
            <person name="Cnockaert M."/>
            <person name="Carlier A."/>
        </authorList>
    </citation>
    <scope>NUCLEOTIDE SEQUENCE</scope>
    <source>
        <strain evidence="8">LMG 31809</strain>
    </source>
</reference>
<feature type="transmembrane region" description="Helical" evidence="7">
    <location>
        <begin position="145"/>
        <end position="166"/>
    </location>
</feature>
<dbReference type="AlphaFoldDB" id="A0A9X3Z6R9"/>
<feature type="transmembrane region" description="Helical" evidence="7">
    <location>
        <begin position="41"/>
        <end position="60"/>
    </location>
</feature>
<feature type="transmembrane region" description="Helical" evidence="7">
    <location>
        <begin position="187"/>
        <end position="209"/>
    </location>
</feature>
<keyword evidence="6 7" id="KW-0472">Membrane</keyword>
<dbReference type="NCBIfam" id="TIGR00427">
    <property type="entry name" value="NAAT family transporter"/>
    <property type="match status" value="1"/>
</dbReference>
<evidence type="ECO:0000313" key="9">
    <source>
        <dbReference type="Proteomes" id="UP001141619"/>
    </source>
</evidence>
<evidence type="ECO:0000256" key="5">
    <source>
        <dbReference type="ARBA" id="ARBA00022989"/>
    </source>
</evidence>
<evidence type="ECO:0000256" key="4">
    <source>
        <dbReference type="ARBA" id="ARBA00022692"/>
    </source>
</evidence>
<dbReference type="PANTHER" id="PTHR33508">
    <property type="entry name" value="UPF0056 MEMBRANE PROTEIN YHCE"/>
    <property type="match status" value="1"/>
</dbReference>
<keyword evidence="5 7" id="KW-1133">Transmembrane helix</keyword>
<gene>
    <name evidence="8" type="ORF">NYP16_05595</name>
</gene>
<dbReference type="GO" id="GO:0005886">
    <property type="term" value="C:plasma membrane"/>
    <property type="evidence" value="ECO:0007669"/>
    <property type="project" value="UniProtKB-SubCell"/>
</dbReference>
<dbReference type="RefSeq" id="WP_274943129.1">
    <property type="nucleotide sequence ID" value="NZ_JANWOI010000002.1"/>
</dbReference>
<keyword evidence="4 7" id="KW-0812">Transmembrane</keyword>
<dbReference type="InterPro" id="IPR002771">
    <property type="entry name" value="Multi_antbiot-R_MarC"/>
</dbReference>
<feature type="transmembrane region" description="Helical" evidence="7">
    <location>
        <begin position="66"/>
        <end position="91"/>
    </location>
</feature>
<comment type="similarity">
    <text evidence="2 7">Belongs to the UPF0056 (MarC) family.</text>
</comment>
<protein>
    <recommendedName>
        <fullName evidence="7">UPF0056 membrane protein</fullName>
    </recommendedName>
</protein>
<feature type="transmembrane region" description="Helical" evidence="7">
    <location>
        <begin position="117"/>
        <end position="139"/>
    </location>
</feature>
<feature type="transmembrane region" description="Helical" evidence="7">
    <location>
        <begin position="6"/>
        <end position="29"/>
    </location>
</feature>
<evidence type="ECO:0000256" key="2">
    <source>
        <dbReference type="ARBA" id="ARBA00009784"/>
    </source>
</evidence>
<dbReference type="EMBL" id="JANWOI010000002">
    <property type="protein sequence ID" value="MDA5193426.1"/>
    <property type="molecule type" value="Genomic_DNA"/>
</dbReference>
<sequence length="210" mass="22568">MLLDIFIPALVTLFVILDPIGLMPIFAVMTKHGGEAYQRSMALRSTVVATIVLVLAFFFGDMVLRLFGITIPAFRIAGGVLLFATALEMIFEFSAKHRKKTAEEASHDHPAHEDISVVPLAFPLMAGPGAITTTILLSSSHQGNLSAQLVVVAALLIVMFGTYLFYRVSGRVMELLGETVTSVITRLLGVILAALAVQFIIDGVKGALIN</sequence>
<comment type="caution">
    <text evidence="8">The sequence shown here is derived from an EMBL/GenBank/DDBJ whole genome shotgun (WGS) entry which is preliminary data.</text>
</comment>
<evidence type="ECO:0000313" key="8">
    <source>
        <dbReference type="EMBL" id="MDA5193426.1"/>
    </source>
</evidence>
<name>A0A9X3Z6R9_9PROT</name>
<evidence type="ECO:0000256" key="6">
    <source>
        <dbReference type="ARBA" id="ARBA00023136"/>
    </source>
</evidence>
<reference evidence="8" key="2">
    <citation type="journal article" date="2023" name="Syst. Appl. Microbiol.">
        <title>Govania unica gen. nov., sp. nov., a rare biosphere bacterium that represents a novel family in the class Alphaproteobacteria.</title>
        <authorList>
            <person name="Vandamme P."/>
            <person name="Peeters C."/>
            <person name="Hettiarachchi A."/>
            <person name="Cnockaert M."/>
            <person name="Carlier A."/>
        </authorList>
    </citation>
    <scope>NUCLEOTIDE SEQUENCE</scope>
    <source>
        <strain evidence="8">LMG 31809</strain>
    </source>
</reference>
<accession>A0A9X3Z6R9</accession>
<proteinExistence type="inferred from homology"/>
<evidence type="ECO:0000256" key="1">
    <source>
        <dbReference type="ARBA" id="ARBA00004651"/>
    </source>
</evidence>